<accession>A0AAU8D0Q4</accession>
<dbReference type="SUPFAM" id="SSF53474">
    <property type="entry name" value="alpha/beta-Hydrolases"/>
    <property type="match status" value="1"/>
</dbReference>
<gene>
    <name evidence="1" type="ORF">ABVK50_31390</name>
</gene>
<sequence length="161" mass="17730">MLDRIGVATLRIDSYSGRGFDEIFTDQGRVGEFNNIVDSYRALELLAADPRIDPARIAMMGFSRGGIAALYSSMTRFEEVYGSDKAKVAAHLPSYPPCNFMLEGELNVSTAPIRAFHGEADVWNPVSCCRNHAPGGNVGCRDKFVNMRRVEITEHAAQARS</sequence>
<dbReference type="EMBL" id="CP159256">
    <property type="protein sequence ID" value="XCG52627.1"/>
    <property type="molecule type" value="Genomic_DNA"/>
</dbReference>
<reference evidence="1" key="1">
    <citation type="submission" date="2024-06" db="EMBL/GenBank/DDBJ databases">
        <title>Mesorhizobium karijinii sp. nov., a symbiont of the iconic Swainsona formosa from arid Australia.</title>
        <authorList>
            <person name="Hill Y.J."/>
            <person name="Watkin E.L.J."/>
            <person name="O'Hara G.W."/>
            <person name="Terpolilli J."/>
            <person name="Tye M.L."/>
            <person name="Kohlmeier M.G."/>
        </authorList>
    </citation>
    <scope>NUCLEOTIDE SEQUENCE</scope>
    <source>
        <strain evidence="1">WSM2240</strain>
        <plasmid evidence="1">pMk2240A</plasmid>
    </source>
</reference>
<evidence type="ECO:0000313" key="1">
    <source>
        <dbReference type="EMBL" id="XCG52627.1"/>
    </source>
</evidence>
<name>A0AAU8D0Q4_9HYPH</name>
<dbReference type="Gene3D" id="3.40.50.1820">
    <property type="entry name" value="alpha/beta hydrolase"/>
    <property type="match status" value="1"/>
</dbReference>
<protein>
    <recommendedName>
        <fullName evidence="2">Dienelactone hydrolase domain-containing protein</fullName>
    </recommendedName>
</protein>
<organism evidence="1">
    <name type="scientific">Mesorhizobium sp. WSM2240</name>
    <dbReference type="NCBI Taxonomy" id="3228851"/>
    <lineage>
        <taxon>Bacteria</taxon>
        <taxon>Pseudomonadati</taxon>
        <taxon>Pseudomonadota</taxon>
        <taxon>Alphaproteobacteria</taxon>
        <taxon>Hyphomicrobiales</taxon>
        <taxon>Phyllobacteriaceae</taxon>
        <taxon>Mesorhizobium</taxon>
    </lineage>
</organism>
<evidence type="ECO:0008006" key="2">
    <source>
        <dbReference type="Google" id="ProtNLM"/>
    </source>
</evidence>
<dbReference type="InterPro" id="IPR029058">
    <property type="entry name" value="AB_hydrolase_fold"/>
</dbReference>
<proteinExistence type="predicted"/>
<keyword evidence="1" id="KW-0614">Plasmid</keyword>
<geneLocation type="plasmid" evidence="1">
    <name>pMk2240A</name>
</geneLocation>
<dbReference type="AlphaFoldDB" id="A0AAU8D0Q4"/>
<dbReference type="RefSeq" id="WP_353646830.1">
    <property type="nucleotide sequence ID" value="NZ_CP159256.1"/>
</dbReference>